<dbReference type="GeneID" id="93644926"/>
<gene>
    <name evidence="1" type="ORF">BG04_1454</name>
</gene>
<dbReference type="RefSeq" id="WP_034656716.1">
    <property type="nucleotide sequence ID" value="NZ_BCVB01000021.1"/>
</dbReference>
<accession>A0A0B6AHN2</accession>
<proteinExistence type="predicted"/>
<dbReference type="Proteomes" id="UP000031829">
    <property type="component" value="Chromosome"/>
</dbReference>
<name>A0A0B6AHN2_PRIM2</name>
<reference evidence="1 2" key="1">
    <citation type="journal article" date="2015" name="Genome Announc.">
        <title>Complete genome sequences for 35 biothreat assay-relevant bacillus species.</title>
        <authorList>
            <person name="Johnson S.L."/>
            <person name="Daligault H.E."/>
            <person name="Davenport K.W."/>
            <person name="Jaissle J."/>
            <person name="Frey K.G."/>
            <person name="Ladner J.T."/>
            <person name="Broomall S.M."/>
            <person name="Bishop-Lilly K.A."/>
            <person name="Bruce D.C."/>
            <person name="Gibbons H.S."/>
            <person name="Coyne S.R."/>
            <person name="Lo C.C."/>
            <person name="Meincke L."/>
            <person name="Munk A.C."/>
            <person name="Koroleva G.I."/>
            <person name="Rosenzweig C.N."/>
            <person name="Palacios G.F."/>
            <person name="Redden C.L."/>
            <person name="Minogue T.D."/>
            <person name="Chain P.S."/>
        </authorList>
    </citation>
    <scope>NUCLEOTIDE SEQUENCE [LARGE SCALE GENOMIC DNA]</scope>
    <source>
        <strain evidence="2">ATCC 14581 / DSM 32 / JCM 2506 / NBRC 15308 / NCIMB 9376 / NCTC 10342 / NRRL B-14308 / VKM B-512</strain>
    </source>
</reference>
<dbReference type="KEGG" id="bmeg:BG04_1454"/>
<evidence type="ECO:0000313" key="2">
    <source>
        <dbReference type="Proteomes" id="UP000031829"/>
    </source>
</evidence>
<evidence type="ECO:0000313" key="1">
    <source>
        <dbReference type="EMBL" id="AJI24390.1"/>
    </source>
</evidence>
<organism evidence="1 2">
    <name type="scientific">Priestia megaterium (strain ATCC 14581 / DSM 32 / CCUG 1817 / JCM 2506 / NBRC 15308 / NCIMB 9376 / NCTC 10342 / NRRL B-14308 / VKM B-512 / Ford 19)</name>
    <name type="common">Bacillus megaterium</name>
    <dbReference type="NCBI Taxonomy" id="1348623"/>
    <lineage>
        <taxon>Bacteria</taxon>
        <taxon>Bacillati</taxon>
        <taxon>Bacillota</taxon>
        <taxon>Bacilli</taxon>
        <taxon>Bacillales</taxon>
        <taxon>Bacillaceae</taxon>
        <taxon>Priestia</taxon>
    </lineage>
</organism>
<dbReference type="EMBL" id="CP009920">
    <property type="protein sequence ID" value="AJI24390.1"/>
    <property type="molecule type" value="Genomic_DNA"/>
</dbReference>
<sequence length="81" mass="9447">MTKEEKLKMLKKAVEMGADIEINFSKDDTTRASAESLAKEFAPLFDKPYYHENHDGFNWFKLEELEGDEQEAAFELTVFHD</sequence>
<protein>
    <submittedName>
        <fullName evidence="1">Uncharacterized protein</fullName>
    </submittedName>
</protein>
<dbReference type="AlphaFoldDB" id="A0A0B6AHN2"/>
<dbReference type="HOGENOM" id="CLU_2566744_0_0_9"/>